<protein>
    <submittedName>
        <fullName evidence="2">Uncharacterized protein</fullName>
    </submittedName>
</protein>
<proteinExistence type="predicted"/>
<dbReference type="Proteomes" id="UP001054837">
    <property type="component" value="Unassembled WGS sequence"/>
</dbReference>
<keyword evidence="3" id="KW-1185">Reference proteome</keyword>
<reference evidence="2 3" key="1">
    <citation type="submission" date="2021-06" db="EMBL/GenBank/DDBJ databases">
        <title>Caerostris darwini draft genome.</title>
        <authorList>
            <person name="Kono N."/>
            <person name="Arakawa K."/>
        </authorList>
    </citation>
    <scope>NUCLEOTIDE SEQUENCE [LARGE SCALE GENOMIC DNA]</scope>
</reference>
<comment type="caution">
    <text evidence="2">The sequence shown here is derived from an EMBL/GenBank/DDBJ whole genome shotgun (WGS) entry which is preliminary data.</text>
</comment>
<evidence type="ECO:0000313" key="2">
    <source>
        <dbReference type="EMBL" id="GIY82285.1"/>
    </source>
</evidence>
<accession>A0AAV4WHH6</accession>
<evidence type="ECO:0000313" key="3">
    <source>
        <dbReference type="Proteomes" id="UP001054837"/>
    </source>
</evidence>
<feature type="region of interest" description="Disordered" evidence="1">
    <location>
        <begin position="59"/>
        <end position="89"/>
    </location>
</feature>
<dbReference type="AlphaFoldDB" id="A0AAV4WHH6"/>
<sequence length="99" mass="11217">MKVSILVYGNLHQSINLSAKKIVDVATYCAAYTFNEGFTAILKIMDVMGLKSVHKRNVTRDESIRTPMTPKRPEQLGKKLNPKKQKNMSEQKGYCMVLV</sequence>
<dbReference type="EMBL" id="BPLQ01014703">
    <property type="protein sequence ID" value="GIY82285.1"/>
    <property type="molecule type" value="Genomic_DNA"/>
</dbReference>
<gene>
    <name evidence="2" type="ORF">CDAR_536311</name>
</gene>
<evidence type="ECO:0000256" key="1">
    <source>
        <dbReference type="SAM" id="MobiDB-lite"/>
    </source>
</evidence>
<organism evidence="2 3">
    <name type="scientific">Caerostris darwini</name>
    <dbReference type="NCBI Taxonomy" id="1538125"/>
    <lineage>
        <taxon>Eukaryota</taxon>
        <taxon>Metazoa</taxon>
        <taxon>Ecdysozoa</taxon>
        <taxon>Arthropoda</taxon>
        <taxon>Chelicerata</taxon>
        <taxon>Arachnida</taxon>
        <taxon>Araneae</taxon>
        <taxon>Araneomorphae</taxon>
        <taxon>Entelegynae</taxon>
        <taxon>Araneoidea</taxon>
        <taxon>Araneidae</taxon>
        <taxon>Caerostris</taxon>
    </lineage>
</organism>
<name>A0AAV4WHH6_9ARAC</name>